<evidence type="ECO:0000259" key="1">
    <source>
        <dbReference type="Pfam" id="PF07562"/>
    </source>
</evidence>
<dbReference type="GO" id="GO:0004930">
    <property type="term" value="F:G protein-coupled receptor activity"/>
    <property type="evidence" value="ECO:0007669"/>
    <property type="project" value="InterPro"/>
</dbReference>
<protein>
    <recommendedName>
        <fullName evidence="1">GPCR family 3 nine cysteines domain-containing protein</fullName>
    </recommendedName>
</protein>
<dbReference type="Pfam" id="PF07562">
    <property type="entry name" value="NCD3G"/>
    <property type="match status" value="1"/>
</dbReference>
<dbReference type="GO" id="GO:0005886">
    <property type="term" value="C:plasma membrane"/>
    <property type="evidence" value="ECO:0007669"/>
    <property type="project" value="TreeGrafter"/>
</dbReference>
<accession>V8NZK7</accession>
<keyword evidence="3" id="KW-1185">Reference proteome</keyword>
<evidence type="ECO:0000313" key="2">
    <source>
        <dbReference type="EMBL" id="ETE67391.1"/>
    </source>
</evidence>
<dbReference type="OrthoDB" id="5984008at2759"/>
<evidence type="ECO:0000313" key="3">
    <source>
        <dbReference type="Proteomes" id="UP000018936"/>
    </source>
</evidence>
<dbReference type="InterPro" id="IPR011500">
    <property type="entry name" value="GPCR_3_9-Cys_dom"/>
</dbReference>
<reference evidence="2 3" key="1">
    <citation type="journal article" date="2013" name="Proc. Natl. Acad. Sci. U.S.A.">
        <title>The king cobra genome reveals dynamic gene evolution and adaptation in the snake venom system.</title>
        <authorList>
            <person name="Vonk F.J."/>
            <person name="Casewell N.R."/>
            <person name="Henkel C.V."/>
            <person name="Heimberg A.M."/>
            <person name="Jansen H.J."/>
            <person name="McCleary R.J."/>
            <person name="Kerkkamp H.M."/>
            <person name="Vos R.A."/>
            <person name="Guerreiro I."/>
            <person name="Calvete J.J."/>
            <person name="Wuster W."/>
            <person name="Woods A.E."/>
            <person name="Logan J.M."/>
            <person name="Harrison R.A."/>
            <person name="Castoe T.A."/>
            <person name="de Koning A.P."/>
            <person name="Pollock D.D."/>
            <person name="Yandell M."/>
            <person name="Calderon D."/>
            <person name="Renjifo C."/>
            <person name="Currier R.B."/>
            <person name="Salgado D."/>
            <person name="Pla D."/>
            <person name="Sanz L."/>
            <person name="Hyder A.S."/>
            <person name="Ribeiro J.M."/>
            <person name="Arntzen J.W."/>
            <person name="van den Thillart G.E."/>
            <person name="Boetzer M."/>
            <person name="Pirovano W."/>
            <person name="Dirks R.P."/>
            <person name="Spaink H.P."/>
            <person name="Duboule D."/>
            <person name="McGlinn E."/>
            <person name="Kini R.M."/>
            <person name="Richardson M.K."/>
        </authorList>
    </citation>
    <scope>NUCLEOTIDE SEQUENCE</scope>
    <source>
        <tissue evidence="2">Blood</tissue>
    </source>
</reference>
<feature type="non-terminal residue" evidence="2">
    <location>
        <position position="1"/>
    </location>
</feature>
<dbReference type="Proteomes" id="UP000018936">
    <property type="component" value="Unassembled WGS sequence"/>
</dbReference>
<dbReference type="EMBL" id="AZIM01001308">
    <property type="protein sequence ID" value="ETE67391.1"/>
    <property type="molecule type" value="Genomic_DNA"/>
</dbReference>
<dbReference type="PANTHER" id="PTHR24061:SF599">
    <property type="entry name" value="G-PROTEIN COUPLED RECEPTORS FAMILY 3 PROFILE DOMAIN-CONTAINING PROTEIN"/>
    <property type="match status" value="1"/>
</dbReference>
<comment type="caution">
    <text evidence="2">The sequence shown here is derived from an EMBL/GenBank/DDBJ whole genome shotgun (WGS) entry which is preliminary data.</text>
</comment>
<sequence>MLKKGLENSFFSLIVKTRSPYFPFSHPTRHDPILHLVAPTSAAAKPPEKGESLYFVFDDKGCRRHHSGVELAIPEEFLSKSFLQKKLENTLMELQVKRLGKDENPTIVLNQLKMTHNIYNNKKIRFRALESQPLSACSESCHPGSNKKVKEGEPFCCYDCILCPDGKISKKDGIVTFFCFPDFGTLMKKPDNEYNRDTGTDIMVFGGNQTHVSGRTSLVRL</sequence>
<feature type="domain" description="GPCR family 3 nine cysteines" evidence="1">
    <location>
        <begin position="133"/>
        <end position="172"/>
    </location>
</feature>
<dbReference type="InterPro" id="IPR000068">
    <property type="entry name" value="GPCR_3_Ca_sens_rcpt-rel"/>
</dbReference>
<dbReference type="PANTHER" id="PTHR24061">
    <property type="entry name" value="CALCIUM-SENSING RECEPTOR-RELATED"/>
    <property type="match status" value="1"/>
</dbReference>
<proteinExistence type="predicted"/>
<dbReference type="Gene3D" id="2.10.50.30">
    <property type="entry name" value="GPCR, family 3, nine cysteines domain"/>
    <property type="match status" value="1"/>
</dbReference>
<organism evidence="2 3">
    <name type="scientific">Ophiophagus hannah</name>
    <name type="common">King cobra</name>
    <name type="synonym">Naja hannah</name>
    <dbReference type="NCBI Taxonomy" id="8665"/>
    <lineage>
        <taxon>Eukaryota</taxon>
        <taxon>Metazoa</taxon>
        <taxon>Chordata</taxon>
        <taxon>Craniata</taxon>
        <taxon>Vertebrata</taxon>
        <taxon>Euteleostomi</taxon>
        <taxon>Lepidosauria</taxon>
        <taxon>Squamata</taxon>
        <taxon>Bifurcata</taxon>
        <taxon>Unidentata</taxon>
        <taxon>Episquamata</taxon>
        <taxon>Toxicofera</taxon>
        <taxon>Serpentes</taxon>
        <taxon>Colubroidea</taxon>
        <taxon>Elapidae</taxon>
        <taxon>Elapinae</taxon>
        <taxon>Ophiophagus</taxon>
    </lineage>
</organism>
<gene>
    <name evidence="2" type="ORF">L345_06823</name>
</gene>
<name>V8NZK7_OPHHA</name>
<dbReference type="InterPro" id="IPR038550">
    <property type="entry name" value="GPCR_3_9-Cys_sf"/>
</dbReference>
<dbReference type="AlphaFoldDB" id="V8NZK7"/>